<dbReference type="RefSeq" id="WP_098324192.1">
    <property type="nucleotide sequence ID" value="NZ_NTXW01000056.1"/>
</dbReference>
<gene>
    <name evidence="1" type="ORF">CN475_26745</name>
</gene>
<protein>
    <recommendedName>
        <fullName evidence="3">PD-(D/E)XK motif protein</fullName>
    </recommendedName>
</protein>
<dbReference type="Proteomes" id="UP000219869">
    <property type="component" value="Unassembled WGS sequence"/>
</dbReference>
<comment type="caution">
    <text evidence="1">The sequence shown here is derived from an EMBL/GenBank/DDBJ whole genome shotgun (WGS) entry which is preliminary data.</text>
</comment>
<sequence length="311" mass="35718">MLLNNNLLERWDSLSSHNNGFLRIDAEHPLEWYIGFEDSNQKVLLLISDFEPNIVHSSKSIILSIRKRADDKWALCFRLIRNEQEDVFIRLCGDLIEASRDQENNVQGLEFVVHRYGQWTKLMEVQRTGLLSENERKGLIGELLFLQELISKGVPIVEAVVGWMGPEGADQDFIYSSGWYEVKTIGAGGRKVSISSLEQFSAPLPGKLILYFVDKTAPADENGFTLNSKIEEIKERLKSSYVASDLFNEKLLKYGYIDFPEYGKISYKLRGDNRFLIDEKFPRLTMDNVPAQITNVNYQLSIPAIEPWKIM</sequence>
<reference evidence="1 2" key="1">
    <citation type="submission" date="2017-09" db="EMBL/GenBank/DDBJ databases">
        <title>Large-scale bioinformatics analysis of Bacillus genomes uncovers conserved roles of natural products in bacterial physiology.</title>
        <authorList>
            <consortium name="Agbiome Team Llc"/>
            <person name="Bleich R.M."/>
            <person name="Kirk G.J."/>
            <person name="Santa Maria K.C."/>
            <person name="Allen S.E."/>
            <person name="Farag S."/>
            <person name="Shank E.A."/>
            <person name="Bowers A."/>
        </authorList>
    </citation>
    <scope>NUCLEOTIDE SEQUENCE [LARGE SCALE GENOMIC DNA]</scope>
    <source>
        <strain evidence="1 2">AFS006334</strain>
    </source>
</reference>
<accession>A0A9X6UH81</accession>
<name>A0A9X6UH81_BACCE</name>
<organism evidence="1 2">
    <name type="scientific">Bacillus cereus</name>
    <dbReference type="NCBI Taxonomy" id="1396"/>
    <lineage>
        <taxon>Bacteria</taxon>
        <taxon>Bacillati</taxon>
        <taxon>Bacillota</taxon>
        <taxon>Bacilli</taxon>
        <taxon>Bacillales</taxon>
        <taxon>Bacillaceae</taxon>
        <taxon>Bacillus</taxon>
        <taxon>Bacillus cereus group</taxon>
    </lineage>
</organism>
<evidence type="ECO:0008006" key="3">
    <source>
        <dbReference type="Google" id="ProtNLM"/>
    </source>
</evidence>
<proteinExistence type="predicted"/>
<dbReference type="Pfam" id="PF14390">
    <property type="entry name" value="DUF4420"/>
    <property type="match status" value="1"/>
</dbReference>
<dbReference type="AlphaFoldDB" id="A0A9X6UH81"/>
<evidence type="ECO:0000313" key="1">
    <source>
        <dbReference type="EMBL" id="PEQ81383.1"/>
    </source>
</evidence>
<dbReference type="EMBL" id="NTXW01000056">
    <property type="protein sequence ID" value="PEQ81383.1"/>
    <property type="molecule type" value="Genomic_DNA"/>
</dbReference>
<dbReference type="InterPro" id="IPR025534">
    <property type="entry name" value="DUF4420"/>
</dbReference>
<evidence type="ECO:0000313" key="2">
    <source>
        <dbReference type="Proteomes" id="UP000219869"/>
    </source>
</evidence>